<keyword evidence="2" id="KW-1185">Reference proteome</keyword>
<dbReference type="EMBL" id="JBHUIW010000006">
    <property type="protein sequence ID" value="MFD2182036.1"/>
    <property type="molecule type" value="Genomic_DNA"/>
</dbReference>
<organism evidence="1 2">
    <name type="scientific">Rhodoplanes azumiensis</name>
    <dbReference type="NCBI Taxonomy" id="1897628"/>
    <lineage>
        <taxon>Bacteria</taxon>
        <taxon>Pseudomonadati</taxon>
        <taxon>Pseudomonadota</taxon>
        <taxon>Alphaproteobacteria</taxon>
        <taxon>Hyphomicrobiales</taxon>
        <taxon>Nitrobacteraceae</taxon>
        <taxon>Rhodoplanes</taxon>
    </lineage>
</organism>
<sequence>MKIVMARCPYRGQPVSTRIEIEDATFAALPDTLILSRCPLCGLEHVWWKAETWLEEAGHDKPASTAED</sequence>
<protein>
    <submittedName>
        <fullName evidence="1">Uncharacterized protein</fullName>
    </submittedName>
</protein>
<accession>A0ABW5AIL4</accession>
<proteinExistence type="predicted"/>
<evidence type="ECO:0000313" key="1">
    <source>
        <dbReference type="EMBL" id="MFD2182036.1"/>
    </source>
</evidence>
<name>A0ABW5AIL4_9BRAD</name>
<dbReference type="Proteomes" id="UP001597314">
    <property type="component" value="Unassembled WGS sequence"/>
</dbReference>
<reference evidence="2" key="1">
    <citation type="journal article" date="2019" name="Int. J. Syst. Evol. Microbiol.">
        <title>The Global Catalogue of Microorganisms (GCM) 10K type strain sequencing project: providing services to taxonomists for standard genome sequencing and annotation.</title>
        <authorList>
            <consortium name="The Broad Institute Genomics Platform"/>
            <consortium name="The Broad Institute Genome Sequencing Center for Infectious Disease"/>
            <person name="Wu L."/>
            <person name="Ma J."/>
        </authorList>
    </citation>
    <scope>NUCLEOTIDE SEQUENCE [LARGE SCALE GENOMIC DNA]</scope>
    <source>
        <strain evidence="2">CGMCC 1.6774</strain>
    </source>
</reference>
<comment type="caution">
    <text evidence="1">The sequence shown here is derived from an EMBL/GenBank/DDBJ whole genome shotgun (WGS) entry which is preliminary data.</text>
</comment>
<evidence type="ECO:0000313" key="2">
    <source>
        <dbReference type="Proteomes" id="UP001597314"/>
    </source>
</evidence>
<dbReference type="RefSeq" id="WP_378477218.1">
    <property type="nucleotide sequence ID" value="NZ_JBHUIW010000006.1"/>
</dbReference>
<gene>
    <name evidence="1" type="ORF">ACFSOX_07720</name>
</gene>